<keyword evidence="3" id="KW-1185">Reference proteome</keyword>
<feature type="chain" id="PRO_5046278029" evidence="1">
    <location>
        <begin position="37"/>
        <end position="90"/>
    </location>
</feature>
<evidence type="ECO:0000313" key="3">
    <source>
        <dbReference type="Proteomes" id="UP001549164"/>
    </source>
</evidence>
<name>A0ABV2I8L0_9HYPH</name>
<reference evidence="2 3" key="1">
    <citation type="submission" date="2024-06" db="EMBL/GenBank/DDBJ databases">
        <title>Genomic Encyclopedia of Type Strains, Phase IV (KMG-IV): sequencing the most valuable type-strain genomes for metagenomic binning, comparative biology and taxonomic classification.</title>
        <authorList>
            <person name="Goeker M."/>
        </authorList>
    </citation>
    <scope>NUCLEOTIDE SEQUENCE [LARGE SCALE GENOMIC DNA]</scope>
    <source>
        <strain evidence="2 3">DSM 28102</strain>
    </source>
</reference>
<keyword evidence="1" id="KW-0732">Signal</keyword>
<organism evidence="2 3">
    <name type="scientific">Martelella mangrovi</name>
    <dbReference type="NCBI Taxonomy" id="1397477"/>
    <lineage>
        <taxon>Bacteria</taxon>
        <taxon>Pseudomonadati</taxon>
        <taxon>Pseudomonadota</taxon>
        <taxon>Alphaproteobacteria</taxon>
        <taxon>Hyphomicrobiales</taxon>
        <taxon>Aurantimonadaceae</taxon>
        <taxon>Martelella</taxon>
    </lineage>
</organism>
<proteinExistence type="predicted"/>
<evidence type="ECO:0000256" key="1">
    <source>
        <dbReference type="SAM" id="SignalP"/>
    </source>
</evidence>
<feature type="signal peptide" evidence="1">
    <location>
        <begin position="1"/>
        <end position="36"/>
    </location>
</feature>
<protein>
    <submittedName>
        <fullName evidence="2">Uncharacterized protein</fullName>
    </submittedName>
</protein>
<evidence type="ECO:0000313" key="2">
    <source>
        <dbReference type="EMBL" id="MET3599250.1"/>
    </source>
</evidence>
<dbReference type="RefSeq" id="WP_227023625.1">
    <property type="nucleotide sequence ID" value="NZ_JBEPLY010000003.1"/>
</dbReference>
<gene>
    <name evidence="2" type="ORF">ABID12_001181</name>
</gene>
<accession>A0ABV2I8L0</accession>
<dbReference type="EMBL" id="JBEPLY010000003">
    <property type="protein sequence ID" value="MET3599250.1"/>
    <property type="molecule type" value="Genomic_DNA"/>
</dbReference>
<comment type="caution">
    <text evidence="2">The sequence shown here is derived from an EMBL/GenBank/DDBJ whole genome shotgun (WGS) entry which is preliminary data.</text>
</comment>
<dbReference type="Proteomes" id="UP001549164">
    <property type="component" value="Unassembled WGS sequence"/>
</dbReference>
<sequence>MNCFGKNCAMFRKTHGIQIVLASVLLFAGQVGPADAASCAAAAKAVVNSTGGELLSAVPAPDGDGCLVTVIVPASNGNMPRKVTRRVPAR</sequence>